<organism evidence="2 3">
    <name type="scientific">Phytophthora pseudosyringae</name>
    <dbReference type="NCBI Taxonomy" id="221518"/>
    <lineage>
        <taxon>Eukaryota</taxon>
        <taxon>Sar</taxon>
        <taxon>Stramenopiles</taxon>
        <taxon>Oomycota</taxon>
        <taxon>Peronosporomycetes</taxon>
        <taxon>Peronosporales</taxon>
        <taxon>Peronosporaceae</taxon>
        <taxon>Phytophthora</taxon>
    </lineage>
</organism>
<keyword evidence="3" id="KW-1185">Reference proteome</keyword>
<feature type="compositionally biased region" description="Basic residues" evidence="1">
    <location>
        <begin position="94"/>
        <end position="103"/>
    </location>
</feature>
<evidence type="ECO:0000313" key="3">
    <source>
        <dbReference type="Proteomes" id="UP000694044"/>
    </source>
</evidence>
<evidence type="ECO:0000313" key="2">
    <source>
        <dbReference type="EMBL" id="KAG7385173.1"/>
    </source>
</evidence>
<feature type="region of interest" description="Disordered" evidence="1">
    <location>
        <begin position="84"/>
        <end position="110"/>
    </location>
</feature>
<dbReference type="AlphaFoldDB" id="A0A8T1VZ38"/>
<sequence>MQSAVEFYQVPVDSKLQSALLSVRQPALCAISSSQHAMRTSRSLSELVDLLPVDAEAPLGGLPQLKPEPRPFPSRRLVSGYVRSSAIKTDKSRARPPRLHITSRPHSPLSAADAAKCGRWRYALNGTRMWADRRRRYALRADPPRNAD</sequence>
<dbReference type="Proteomes" id="UP000694044">
    <property type="component" value="Unassembled WGS sequence"/>
</dbReference>
<reference evidence="2" key="1">
    <citation type="submission" date="2021-02" db="EMBL/GenBank/DDBJ databases">
        <authorList>
            <person name="Palmer J.M."/>
        </authorList>
    </citation>
    <scope>NUCLEOTIDE SEQUENCE</scope>
    <source>
        <strain evidence="2">SCRP734</strain>
    </source>
</reference>
<gene>
    <name evidence="2" type="ORF">PHYPSEUDO_001801</name>
</gene>
<accession>A0A8T1VZ38</accession>
<name>A0A8T1VZ38_9STRA</name>
<comment type="caution">
    <text evidence="2">The sequence shown here is derived from an EMBL/GenBank/DDBJ whole genome shotgun (WGS) entry which is preliminary data.</text>
</comment>
<protein>
    <submittedName>
        <fullName evidence="2">Uncharacterized protein</fullName>
    </submittedName>
</protein>
<proteinExistence type="predicted"/>
<evidence type="ECO:0000256" key="1">
    <source>
        <dbReference type="SAM" id="MobiDB-lite"/>
    </source>
</evidence>
<dbReference type="EMBL" id="JAGDFM010000128">
    <property type="protein sequence ID" value="KAG7385173.1"/>
    <property type="molecule type" value="Genomic_DNA"/>
</dbReference>